<dbReference type="Proteomes" id="UP001316803">
    <property type="component" value="Unassembled WGS sequence"/>
</dbReference>
<gene>
    <name evidence="2" type="primary">INO4</name>
    <name evidence="2" type="ORF">OHC33_000875</name>
</gene>
<dbReference type="InterPro" id="IPR036638">
    <property type="entry name" value="HLH_DNA-bd_sf"/>
</dbReference>
<feature type="region of interest" description="Disordered" evidence="1">
    <location>
        <begin position="105"/>
        <end position="159"/>
    </location>
</feature>
<feature type="compositionally biased region" description="Basic residues" evidence="1">
    <location>
        <begin position="28"/>
        <end position="39"/>
    </location>
</feature>
<feature type="compositionally biased region" description="Acidic residues" evidence="1">
    <location>
        <begin position="150"/>
        <end position="159"/>
    </location>
</feature>
<evidence type="ECO:0000313" key="2">
    <source>
        <dbReference type="EMBL" id="KAK5957686.1"/>
    </source>
</evidence>
<name>A0AAN8FFQ9_9EURO</name>
<accession>A0AAN8FFQ9</accession>
<reference evidence="2 3" key="1">
    <citation type="submission" date="2022-12" db="EMBL/GenBank/DDBJ databases">
        <title>Genomic features and morphological characterization of a novel Knufia sp. strain isolated from spacecraft assembly facility.</title>
        <authorList>
            <person name="Teixeira M."/>
            <person name="Chander A.M."/>
            <person name="Stajich J.E."/>
            <person name="Venkateswaran K."/>
        </authorList>
    </citation>
    <scope>NUCLEOTIDE SEQUENCE [LARGE SCALE GENOMIC DNA]</scope>
    <source>
        <strain evidence="2 3">FJI-L2-BK-P2</strain>
    </source>
</reference>
<proteinExistence type="predicted"/>
<sequence length="159" mass="17630">MPEPEHTSSPDSAGQSPGDPSSPGSSKRNGKTAKPRLTAHQKNTNHKDAENKRRTAIRDNFLRLSQIVPGTEGQERSEQVMLTKSKDFLVDGIDEIRRLKLEAESKGLQLSDLGDLNDTDYGGPKWRQPHLDKYYKNKSKKASKSGNVQDDADGEAEDE</sequence>
<feature type="compositionally biased region" description="Basic and acidic residues" evidence="1">
    <location>
        <begin position="45"/>
        <end position="57"/>
    </location>
</feature>
<feature type="region of interest" description="Disordered" evidence="1">
    <location>
        <begin position="1"/>
        <end position="57"/>
    </location>
</feature>
<dbReference type="GO" id="GO:0046983">
    <property type="term" value="F:protein dimerization activity"/>
    <property type="evidence" value="ECO:0007669"/>
    <property type="project" value="InterPro"/>
</dbReference>
<dbReference type="EMBL" id="JAKLMC020000002">
    <property type="protein sequence ID" value="KAK5957686.1"/>
    <property type="molecule type" value="Genomic_DNA"/>
</dbReference>
<evidence type="ECO:0000313" key="3">
    <source>
        <dbReference type="Proteomes" id="UP001316803"/>
    </source>
</evidence>
<organism evidence="2 3">
    <name type="scientific">Knufia fluminis</name>
    <dbReference type="NCBI Taxonomy" id="191047"/>
    <lineage>
        <taxon>Eukaryota</taxon>
        <taxon>Fungi</taxon>
        <taxon>Dikarya</taxon>
        <taxon>Ascomycota</taxon>
        <taxon>Pezizomycotina</taxon>
        <taxon>Eurotiomycetes</taxon>
        <taxon>Chaetothyriomycetidae</taxon>
        <taxon>Chaetothyriales</taxon>
        <taxon>Trichomeriaceae</taxon>
        <taxon>Knufia</taxon>
    </lineage>
</organism>
<evidence type="ECO:0000256" key="1">
    <source>
        <dbReference type="SAM" id="MobiDB-lite"/>
    </source>
</evidence>
<comment type="caution">
    <text evidence="2">The sequence shown here is derived from an EMBL/GenBank/DDBJ whole genome shotgun (WGS) entry which is preliminary data.</text>
</comment>
<keyword evidence="3" id="KW-1185">Reference proteome</keyword>
<feature type="compositionally biased region" description="Low complexity" evidence="1">
    <location>
        <begin position="9"/>
        <end position="26"/>
    </location>
</feature>
<dbReference type="Gene3D" id="4.10.280.10">
    <property type="entry name" value="Helix-loop-helix DNA-binding domain"/>
    <property type="match status" value="1"/>
</dbReference>
<dbReference type="AlphaFoldDB" id="A0AAN8FFQ9"/>
<dbReference type="SUPFAM" id="SSF47459">
    <property type="entry name" value="HLH, helix-loop-helix DNA-binding domain"/>
    <property type="match status" value="1"/>
</dbReference>
<protein>
    <submittedName>
        <fullName evidence="2">Transcription factor</fullName>
    </submittedName>
</protein>